<keyword evidence="8" id="KW-1185">Reference proteome</keyword>
<name>A0A094WCT0_ALKAL</name>
<dbReference type="GO" id="GO:0030170">
    <property type="term" value="F:pyridoxal phosphate binding"/>
    <property type="evidence" value="ECO:0007669"/>
    <property type="project" value="InterPro"/>
</dbReference>
<dbReference type="Proteomes" id="UP000297014">
    <property type="component" value="Unassembled WGS sequence"/>
</dbReference>
<dbReference type="GO" id="GO:0036088">
    <property type="term" value="P:D-serine catabolic process"/>
    <property type="evidence" value="ECO:0007669"/>
    <property type="project" value="TreeGrafter"/>
</dbReference>
<protein>
    <recommendedName>
        <fullName evidence="4">Probable D-serine dehydratase</fullName>
        <ecNumber evidence="4">4.3.1.18</ecNumber>
    </recommendedName>
    <alternativeName>
        <fullName evidence="4">D-serine deaminase</fullName>
        <shortName evidence="4">DSD</shortName>
    </alternativeName>
</protein>
<evidence type="ECO:0000313" key="8">
    <source>
        <dbReference type="Proteomes" id="UP000002754"/>
    </source>
</evidence>
<dbReference type="EMBL" id="ALPT02000125">
    <property type="protein sequence ID" value="KGA95589.1"/>
    <property type="molecule type" value="Genomic_DNA"/>
</dbReference>
<dbReference type="PANTHER" id="PTHR48078:SF9">
    <property type="entry name" value="D-SERINE DEHYDRATASE"/>
    <property type="match status" value="1"/>
</dbReference>
<reference evidence="6 8" key="1">
    <citation type="journal article" date="2014" name="Genome Announc.">
        <title>Draft Genome Sequence of Bacillus alcalophilus AV1934, a Classic Alkaliphile Isolated from Human Feces in 1934.</title>
        <authorList>
            <person name="Attie O."/>
            <person name="Jayaprakash A."/>
            <person name="Shah H."/>
            <person name="Paulsen I.T."/>
            <person name="Morino M."/>
            <person name="Takahashi Y."/>
            <person name="Narumi I."/>
            <person name="Sachidanandam R."/>
            <person name="Satoh K."/>
            <person name="Ito M."/>
            <person name="Krulwich T.A."/>
        </authorList>
    </citation>
    <scope>NUCLEOTIDE SEQUENCE [LARGE SCALE GENOMIC DNA]</scope>
    <source>
        <strain evidence="6 8">AV1934</strain>
    </source>
</reference>
<keyword evidence="3 4" id="KW-0456">Lyase</keyword>
<dbReference type="InterPro" id="IPR036052">
    <property type="entry name" value="TrpB-like_PALP_sf"/>
</dbReference>
<dbReference type="InterPro" id="IPR011780">
    <property type="entry name" value="D_Ser_am_lyase"/>
</dbReference>
<evidence type="ECO:0000313" key="9">
    <source>
        <dbReference type="Proteomes" id="UP000297014"/>
    </source>
</evidence>
<dbReference type="NCBIfam" id="NF002823">
    <property type="entry name" value="PRK02991.1"/>
    <property type="match status" value="1"/>
</dbReference>
<dbReference type="SUPFAM" id="SSF53686">
    <property type="entry name" value="Tryptophan synthase beta subunit-like PLP-dependent enzymes"/>
    <property type="match status" value="1"/>
</dbReference>
<evidence type="ECO:0000313" key="7">
    <source>
        <dbReference type="EMBL" id="THG88751.1"/>
    </source>
</evidence>
<comment type="caution">
    <text evidence="6">The sequence shown here is derived from an EMBL/GenBank/DDBJ whole genome shotgun (WGS) entry which is preliminary data.</text>
</comment>
<accession>A0A094WCT0</accession>
<dbReference type="NCBIfam" id="TIGR02035">
    <property type="entry name" value="D_Ser_am_lyase"/>
    <property type="match status" value="1"/>
</dbReference>
<evidence type="ECO:0000313" key="6">
    <source>
        <dbReference type="EMBL" id="KGA95589.1"/>
    </source>
</evidence>
<evidence type="ECO:0000259" key="5">
    <source>
        <dbReference type="Pfam" id="PF00291"/>
    </source>
</evidence>
<keyword evidence="2 4" id="KW-0663">Pyridoxal phosphate</keyword>
<feature type="domain" description="Tryptophan synthase beta chain-like PALP" evidence="5">
    <location>
        <begin position="91"/>
        <end position="391"/>
    </location>
</feature>
<organism evidence="6 8">
    <name type="scientific">Alkalihalobacillus alcalophilus ATCC 27647 = CGMCC 1.3604</name>
    <dbReference type="NCBI Taxonomy" id="1218173"/>
    <lineage>
        <taxon>Bacteria</taxon>
        <taxon>Bacillati</taxon>
        <taxon>Bacillota</taxon>
        <taxon>Bacilli</taxon>
        <taxon>Bacillales</taxon>
        <taxon>Bacillaceae</taxon>
        <taxon>Alkalihalobacillus</taxon>
    </lineage>
</organism>
<comment type="similarity">
    <text evidence="4">Belongs to the serine/threonine dehydratase family. DsdA subfamily.</text>
</comment>
<dbReference type="Gene3D" id="3.40.50.1100">
    <property type="match status" value="2"/>
</dbReference>
<evidence type="ECO:0000256" key="2">
    <source>
        <dbReference type="ARBA" id="ARBA00022898"/>
    </source>
</evidence>
<dbReference type="GO" id="GO:0009097">
    <property type="term" value="P:isoleucine biosynthetic process"/>
    <property type="evidence" value="ECO:0007669"/>
    <property type="project" value="TreeGrafter"/>
</dbReference>
<evidence type="ECO:0000256" key="3">
    <source>
        <dbReference type="ARBA" id="ARBA00023239"/>
    </source>
</evidence>
<dbReference type="RefSeq" id="WP_003324618.1">
    <property type="nucleotide sequence ID" value="NZ_ALPT02000125.1"/>
</dbReference>
<proteinExistence type="inferred from homology"/>
<reference evidence="7 9" key="2">
    <citation type="submission" date="2014-01" db="EMBL/GenBank/DDBJ databases">
        <title>Draft genome sequencing of Bacillus alcalophilus CGMCC 1.3604.</title>
        <authorList>
            <person name="Yang J."/>
            <person name="Diao L."/>
            <person name="Yang S."/>
        </authorList>
    </citation>
    <scope>NUCLEOTIDE SEQUENCE [LARGE SCALE GENOMIC DNA]</scope>
    <source>
        <strain evidence="7 9">CGMCC 1.3604</strain>
    </source>
</reference>
<dbReference type="EC" id="4.3.1.18" evidence="4"/>
<sequence>MAQNQTDVIKELQNYKETLWMNPNYQTESAETEFKNKLSPEKIEEARQRLLRFAPYLIEQFPETKATNGLVESPLWPIPKMKKALEHLNSAAIAGDVFIKLDSQLAIAGSVKGRGGVYEVLTLAERIALENGLLSPDDDYQKLADSKIKEVFNQYTIQVGSTGNLGLSIGIISAKIGFKVIVHMSSDAKEWKKQLLREKDVHVIEYENDYSEAVEAGRKQSDADPKSYFIDDENSVDLFLGYATAASYLQKQLEDANIEVSEAKPLFVYLPCGVGGAPGGITYGLKQIFGDHVHCFFIEPTKAPCMLLGMATEKHDKVSIQDYGIDGRTAADGLAVGRPSSFIGKVMTPLLSGVFTVEDSTLFYYLQTLYQSENVFIEPSAAAGFIGLLQQDNSRFQTYIHKQNLQNKMNDATHIIWATGGRLVPNEERDRYLKMS</sequence>
<dbReference type="AlphaFoldDB" id="A0A094WCT0"/>
<dbReference type="InterPro" id="IPR001926">
    <property type="entry name" value="TrpB-like_PALP"/>
</dbReference>
<dbReference type="PANTHER" id="PTHR48078">
    <property type="entry name" value="THREONINE DEHYDRATASE, MITOCHONDRIAL-RELATED"/>
    <property type="match status" value="1"/>
</dbReference>
<dbReference type="GO" id="GO:0008721">
    <property type="term" value="F:D-serine ammonia-lyase activity"/>
    <property type="evidence" value="ECO:0007669"/>
    <property type="project" value="UniProtKB-EC"/>
</dbReference>
<feature type="modified residue" description="N6-(pyridoxal phosphate)lysine" evidence="4">
    <location>
        <position position="112"/>
    </location>
</feature>
<comment type="catalytic activity">
    <reaction evidence="4">
        <text>D-serine = pyruvate + NH4(+)</text>
        <dbReference type="Rhea" id="RHEA:13977"/>
        <dbReference type="ChEBI" id="CHEBI:15361"/>
        <dbReference type="ChEBI" id="CHEBI:28938"/>
        <dbReference type="ChEBI" id="CHEBI:35247"/>
        <dbReference type="EC" id="4.3.1.18"/>
    </reaction>
</comment>
<dbReference type="GO" id="GO:0016836">
    <property type="term" value="F:hydro-lyase activity"/>
    <property type="evidence" value="ECO:0007669"/>
    <property type="project" value="UniProtKB-UniRule"/>
</dbReference>
<dbReference type="HAMAP" id="MF_01030">
    <property type="entry name" value="D_Ser_dehydrat"/>
    <property type="match status" value="1"/>
</dbReference>
<dbReference type="eggNOG" id="COG3048">
    <property type="taxonomic scope" value="Bacteria"/>
</dbReference>
<dbReference type="EMBL" id="JALP01000317">
    <property type="protein sequence ID" value="THG88751.1"/>
    <property type="molecule type" value="Genomic_DNA"/>
</dbReference>
<gene>
    <name evidence="4" type="primary">dsdA</name>
    <name evidence="7" type="ORF">AJ85_00210</name>
    <name evidence="6" type="ORF">BALCAV_0221615</name>
</gene>
<dbReference type="InterPro" id="IPR050147">
    <property type="entry name" value="Ser/Thr_Dehydratase"/>
</dbReference>
<dbReference type="Pfam" id="PF00291">
    <property type="entry name" value="PALP"/>
    <property type="match status" value="1"/>
</dbReference>
<dbReference type="Proteomes" id="UP000002754">
    <property type="component" value="Unassembled WGS sequence"/>
</dbReference>
<evidence type="ECO:0000256" key="1">
    <source>
        <dbReference type="ARBA" id="ARBA00001933"/>
    </source>
</evidence>
<dbReference type="STRING" id="1218173.BALCAV_0221615"/>
<evidence type="ECO:0000256" key="4">
    <source>
        <dbReference type="HAMAP-Rule" id="MF_01030"/>
    </source>
</evidence>
<comment type="cofactor">
    <cofactor evidence="1 4">
        <name>pyridoxal 5'-phosphate</name>
        <dbReference type="ChEBI" id="CHEBI:597326"/>
    </cofactor>
</comment>